<dbReference type="GeneID" id="76994418"/>
<proteinExistence type="predicted"/>
<dbReference type="Proteomes" id="UP000315377">
    <property type="component" value="Chromosome"/>
</dbReference>
<name>A0AAP9IZE0_PANTH</name>
<dbReference type="PANTHER" id="PTHR46825">
    <property type="entry name" value="D-ALANYL-D-ALANINE-CARBOXYPEPTIDASE/ENDOPEPTIDASE AMPH"/>
    <property type="match status" value="1"/>
</dbReference>
<dbReference type="EMBL" id="CP041405">
    <property type="protein sequence ID" value="QDM42097.1"/>
    <property type="molecule type" value="Genomic_DNA"/>
</dbReference>
<dbReference type="Pfam" id="PF00144">
    <property type="entry name" value="Beta-lactamase"/>
    <property type="match status" value="1"/>
</dbReference>
<organism evidence="4 5">
    <name type="scientific">Paenibacillus thiaminolyticus</name>
    <name type="common">Bacillus thiaminolyticus</name>
    <dbReference type="NCBI Taxonomy" id="49283"/>
    <lineage>
        <taxon>Bacteria</taxon>
        <taxon>Bacillati</taxon>
        <taxon>Bacillota</taxon>
        <taxon>Bacilli</taxon>
        <taxon>Bacillales</taxon>
        <taxon>Paenibacillaceae</taxon>
        <taxon>Paenibacillus</taxon>
    </lineage>
</organism>
<keyword evidence="1" id="KW-0812">Transmembrane</keyword>
<dbReference type="PANTHER" id="PTHR46825:SF9">
    <property type="entry name" value="BETA-LACTAMASE-RELATED DOMAIN-CONTAINING PROTEIN"/>
    <property type="match status" value="1"/>
</dbReference>
<keyword evidence="4" id="KW-0378">Hydrolase</keyword>
<keyword evidence="1" id="KW-1133">Transmembrane helix</keyword>
<keyword evidence="6" id="KW-1185">Reference proteome</keyword>
<evidence type="ECO:0000259" key="2">
    <source>
        <dbReference type="Pfam" id="PF00144"/>
    </source>
</evidence>
<evidence type="ECO:0000313" key="3">
    <source>
        <dbReference type="EMBL" id="MCY9611174.1"/>
    </source>
</evidence>
<dbReference type="Gene3D" id="3.40.710.10">
    <property type="entry name" value="DD-peptidase/beta-lactamase superfamily"/>
    <property type="match status" value="1"/>
</dbReference>
<evidence type="ECO:0000313" key="4">
    <source>
        <dbReference type="EMBL" id="QDM42097.1"/>
    </source>
</evidence>
<dbReference type="InterPro" id="IPR001466">
    <property type="entry name" value="Beta-lactam-related"/>
</dbReference>
<keyword evidence="1" id="KW-0472">Membrane</keyword>
<dbReference type="AlphaFoldDB" id="A0AAP9IZE0"/>
<protein>
    <submittedName>
        <fullName evidence="3">Beta-lactamase family protein</fullName>
    </submittedName>
    <submittedName>
        <fullName evidence="4">Serine hydrolase</fullName>
    </submittedName>
</protein>
<evidence type="ECO:0000313" key="6">
    <source>
        <dbReference type="Proteomes" id="UP001209276"/>
    </source>
</evidence>
<feature type="transmembrane region" description="Helical" evidence="1">
    <location>
        <begin position="481"/>
        <end position="501"/>
    </location>
</feature>
<feature type="transmembrane region" description="Helical" evidence="1">
    <location>
        <begin position="440"/>
        <end position="461"/>
    </location>
</feature>
<dbReference type="RefSeq" id="WP_087443898.1">
    <property type="nucleotide sequence ID" value="NZ_CABMNB010000036.1"/>
</dbReference>
<dbReference type="SUPFAM" id="SSF56601">
    <property type="entry name" value="beta-lactamase/transpeptidase-like"/>
    <property type="match status" value="1"/>
</dbReference>
<feature type="transmembrane region" description="Helical" evidence="1">
    <location>
        <begin position="396"/>
        <end position="420"/>
    </location>
</feature>
<dbReference type="GO" id="GO:0016787">
    <property type="term" value="F:hydrolase activity"/>
    <property type="evidence" value="ECO:0007669"/>
    <property type="project" value="UniProtKB-KW"/>
</dbReference>
<feature type="domain" description="Beta-lactamase-related" evidence="2">
    <location>
        <begin position="53"/>
        <end position="361"/>
    </location>
</feature>
<dbReference type="InterPro" id="IPR050491">
    <property type="entry name" value="AmpC-like"/>
</dbReference>
<dbReference type="InterPro" id="IPR012338">
    <property type="entry name" value="Beta-lactam/transpept-like"/>
</dbReference>
<dbReference type="Proteomes" id="UP001209276">
    <property type="component" value="Unassembled WGS sequence"/>
</dbReference>
<accession>A0AAP9IZE0</accession>
<evidence type="ECO:0000313" key="5">
    <source>
        <dbReference type="Proteomes" id="UP000315377"/>
    </source>
</evidence>
<dbReference type="EMBL" id="JAMDMM010000080">
    <property type="protein sequence ID" value="MCY9611174.1"/>
    <property type="molecule type" value="Genomic_DNA"/>
</dbReference>
<evidence type="ECO:0000256" key="1">
    <source>
        <dbReference type="SAM" id="Phobius"/>
    </source>
</evidence>
<gene>
    <name evidence="4" type="ORF">FLT43_00160</name>
    <name evidence="3" type="ORF">M5W83_28925</name>
</gene>
<reference evidence="3 6" key="2">
    <citation type="submission" date="2022-05" db="EMBL/GenBank/DDBJ databases">
        <title>Genome Sequencing of Bee-Associated Microbes.</title>
        <authorList>
            <person name="Dunlap C."/>
        </authorList>
    </citation>
    <scope>NUCLEOTIDE SEQUENCE [LARGE SCALE GENOMIC DNA]</scope>
    <source>
        <strain evidence="3 6">NRRL B-14613</strain>
    </source>
</reference>
<reference evidence="4 5" key="1">
    <citation type="submission" date="2019-07" db="EMBL/GenBank/DDBJ databases">
        <title>Paenibacillus thiaminolyticus NRRL B-4156.</title>
        <authorList>
            <person name="Hehnly C."/>
            <person name="Zhang L."/>
        </authorList>
    </citation>
    <scope>NUCLEOTIDE SEQUENCE [LARGE SCALE GENOMIC DNA]</scope>
    <source>
        <strain evidence="4 5">NRRL B-4156</strain>
    </source>
</reference>
<sequence length="506" mass="57059">MKNQLVRWKVRRFTCRLWLGLSLFIFLLVFHPSEIFADINHLDETIKRIEIEIETNMKTHHIPGMAFALVDKKGVLYSRGFGLLDIRDDSAKVNEQTNFMLGSLSKVFVSLAVMQLYEKGILDIDLPVVHYLPWFSAKEATLSNQIKVRHLLNHSSGLPDRLNVHDITSLDKQDRINKMIRKISEVQLTGQPGEIFEYTNMNTDLLQILIEEVTGEPFAQYMKQHIFVSLDMERTGYFAFDGSHLSNSATGHRYHWGQLEPFKEELSYATSGSAGLSSNVSDLAKFIVNLLNDGEGHRSSPISSDSIDQMFMPNQYGAGFNWHVFPHNIYMEGGLPGFTTILILSADKSFGLVLLSNSKQDITFHSGFNLFRIVAGGTPKPLLASDFPHVSLSARLIVMLTALIGLGLVCVAGMIGWGLWKGRRRFVFGKPNGRKLAIPLLILSLFFGFMYYIYILLPVNIGVPSLHDYKKDPDIVQGLEIFTSTFAAFTIILCLKLLFFVRGNGR</sequence>